<organism evidence="1 2">
    <name type="scientific">Paenibacillus lautus</name>
    <name type="common">Bacillus lautus</name>
    <dbReference type="NCBI Taxonomy" id="1401"/>
    <lineage>
        <taxon>Bacteria</taxon>
        <taxon>Bacillati</taxon>
        <taxon>Bacillota</taxon>
        <taxon>Bacilli</taxon>
        <taxon>Bacillales</taxon>
        <taxon>Paenibacillaceae</taxon>
        <taxon>Paenibacillus</taxon>
    </lineage>
</organism>
<dbReference type="EMBL" id="MRTF01000006">
    <property type="protein sequence ID" value="OME91268.1"/>
    <property type="molecule type" value="Genomic_DNA"/>
</dbReference>
<gene>
    <name evidence="1" type="ORF">BK123_17510</name>
</gene>
<comment type="caution">
    <text evidence="1">The sequence shown here is derived from an EMBL/GenBank/DDBJ whole genome shotgun (WGS) entry which is preliminary data.</text>
</comment>
<dbReference type="OrthoDB" id="2620156at2"/>
<proteinExistence type="predicted"/>
<sequence length="128" mass="14400">MITIYEEQRQGAVAHTVEHAQASLEKCLDVIRQMDGFTRSQVSIQHMDNMIMIGGGSHEFIVTVETSTAIHNLLGSQEEEEEFVEVTLGGQACEFPQQYIVSLELVESALRQLVTDTPAELHWEIIEK</sequence>
<accession>A0A1R1AZC8</accession>
<dbReference type="RefSeq" id="WP_076323667.1">
    <property type="nucleotide sequence ID" value="NZ_MRTF01000006.1"/>
</dbReference>
<evidence type="ECO:0000313" key="2">
    <source>
        <dbReference type="Proteomes" id="UP000187074"/>
    </source>
</evidence>
<protein>
    <submittedName>
        <fullName evidence="1">Uncharacterized protein</fullName>
    </submittedName>
</protein>
<evidence type="ECO:0000313" key="1">
    <source>
        <dbReference type="EMBL" id="OME91268.1"/>
    </source>
</evidence>
<name>A0A1R1AZC8_PAELA</name>
<dbReference type="STRING" id="1401.BK123_17510"/>
<reference evidence="1 2" key="1">
    <citation type="submission" date="2016-11" db="EMBL/GenBank/DDBJ databases">
        <title>Paenibacillus species isolates.</title>
        <authorList>
            <person name="Beno S.M."/>
        </authorList>
    </citation>
    <scope>NUCLEOTIDE SEQUENCE [LARGE SCALE GENOMIC DNA]</scope>
    <source>
        <strain evidence="1 2">FSL F4-0100</strain>
    </source>
</reference>
<dbReference type="AlphaFoldDB" id="A0A1R1AZC8"/>
<dbReference type="Proteomes" id="UP000187074">
    <property type="component" value="Unassembled WGS sequence"/>
</dbReference>